<dbReference type="EMBL" id="QRDY01000011">
    <property type="protein sequence ID" value="RED57185.1"/>
    <property type="molecule type" value="Genomic_DNA"/>
</dbReference>
<dbReference type="Proteomes" id="UP000256869">
    <property type="component" value="Unassembled WGS sequence"/>
</dbReference>
<evidence type="ECO:0000313" key="3">
    <source>
        <dbReference type="Proteomes" id="UP000256869"/>
    </source>
</evidence>
<dbReference type="OrthoDB" id="9927088at2"/>
<evidence type="ECO:0000256" key="1">
    <source>
        <dbReference type="SAM" id="Phobius"/>
    </source>
</evidence>
<keyword evidence="1" id="KW-0812">Transmembrane</keyword>
<keyword evidence="3" id="KW-1185">Reference proteome</keyword>
<dbReference type="AlphaFoldDB" id="A0A3D9I6B1"/>
<keyword evidence="1" id="KW-1133">Transmembrane helix</keyword>
<feature type="transmembrane region" description="Helical" evidence="1">
    <location>
        <begin position="33"/>
        <end position="52"/>
    </location>
</feature>
<keyword evidence="1" id="KW-0472">Membrane</keyword>
<reference evidence="2 3" key="1">
    <citation type="submission" date="2018-07" db="EMBL/GenBank/DDBJ databases">
        <title>Genomic Encyclopedia of Type Strains, Phase III (KMG-III): the genomes of soil and plant-associated and newly described type strains.</title>
        <authorList>
            <person name="Whitman W."/>
        </authorList>
    </citation>
    <scope>NUCLEOTIDE SEQUENCE [LARGE SCALE GENOMIC DNA]</scope>
    <source>
        <strain evidence="2 3">CECT 8236</strain>
    </source>
</reference>
<comment type="caution">
    <text evidence="2">The sequence shown here is derived from an EMBL/GenBank/DDBJ whole genome shotgun (WGS) entry which is preliminary data.</text>
</comment>
<feature type="transmembrane region" description="Helical" evidence="1">
    <location>
        <begin position="58"/>
        <end position="76"/>
    </location>
</feature>
<accession>A0A3D9I6B1</accession>
<sequence length="85" mass="9542">MPIENEVKDSDRLAEWRKRNEEEIAQINEKSAINFYGISGMIIAILGAILGFTMDMSYLVIAVPLGIITMGIGEILRHLHKISNK</sequence>
<organism evidence="2 3">
    <name type="scientific">Cohnella lupini</name>
    <dbReference type="NCBI Taxonomy" id="1294267"/>
    <lineage>
        <taxon>Bacteria</taxon>
        <taxon>Bacillati</taxon>
        <taxon>Bacillota</taxon>
        <taxon>Bacilli</taxon>
        <taxon>Bacillales</taxon>
        <taxon>Paenibacillaceae</taxon>
        <taxon>Cohnella</taxon>
    </lineage>
</organism>
<protein>
    <submittedName>
        <fullName evidence="2">Uncharacterized protein</fullName>
    </submittedName>
</protein>
<name>A0A3D9I6B1_9BACL</name>
<evidence type="ECO:0000313" key="2">
    <source>
        <dbReference type="EMBL" id="RED57185.1"/>
    </source>
</evidence>
<dbReference type="RefSeq" id="WP_115994087.1">
    <property type="nucleotide sequence ID" value="NZ_QRDY01000011.1"/>
</dbReference>
<proteinExistence type="predicted"/>
<gene>
    <name evidence="2" type="ORF">DFP95_11199</name>
</gene>